<organism evidence="7 8">
    <name type="scientific">Caballeronia ptereochthonis</name>
    <dbReference type="NCBI Taxonomy" id="1777144"/>
    <lineage>
        <taxon>Bacteria</taxon>
        <taxon>Pseudomonadati</taxon>
        <taxon>Pseudomonadota</taxon>
        <taxon>Betaproteobacteria</taxon>
        <taxon>Burkholderiales</taxon>
        <taxon>Burkholderiaceae</taxon>
        <taxon>Caballeronia</taxon>
    </lineage>
</organism>
<dbReference type="RefSeq" id="WP_087044592.1">
    <property type="nucleotide sequence ID" value="NZ_FCOB02000007.1"/>
</dbReference>
<dbReference type="GO" id="GO:0005829">
    <property type="term" value="C:cytosol"/>
    <property type="evidence" value="ECO:0007669"/>
    <property type="project" value="TreeGrafter"/>
</dbReference>
<evidence type="ECO:0000313" key="7">
    <source>
        <dbReference type="EMBL" id="SAK57499.1"/>
    </source>
</evidence>
<keyword evidence="1" id="KW-0808">Transferase</keyword>
<dbReference type="Gene3D" id="3.40.50.10440">
    <property type="entry name" value="Dihydroxyacetone kinase, domain 1"/>
    <property type="match status" value="1"/>
</dbReference>
<name>A0A158AIK1_9BURK</name>
<dbReference type="InterPro" id="IPR004006">
    <property type="entry name" value="DhaK_dom"/>
</dbReference>
<keyword evidence="4" id="KW-0067">ATP-binding</keyword>
<dbReference type="GO" id="GO:0019563">
    <property type="term" value="P:glycerol catabolic process"/>
    <property type="evidence" value="ECO:0007669"/>
    <property type="project" value="TreeGrafter"/>
</dbReference>
<dbReference type="Gene3D" id="1.25.40.340">
    <property type="match status" value="1"/>
</dbReference>
<dbReference type="SUPFAM" id="SSF82549">
    <property type="entry name" value="DAK1/DegV-like"/>
    <property type="match status" value="1"/>
</dbReference>
<dbReference type="PROSITE" id="PS51481">
    <property type="entry name" value="DHAK"/>
    <property type="match status" value="1"/>
</dbReference>
<dbReference type="SUPFAM" id="SSF101473">
    <property type="entry name" value="DhaL-like"/>
    <property type="match status" value="1"/>
</dbReference>
<dbReference type="PANTHER" id="PTHR28629">
    <property type="entry name" value="TRIOKINASE/FMN CYCLASE"/>
    <property type="match status" value="1"/>
</dbReference>
<evidence type="ECO:0000256" key="1">
    <source>
        <dbReference type="ARBA" id="ARBA00022679"/>
    </source>
</evidence>
<evidence type="ECO:0000256" key="2">
    <source>
        <dbReference type="ARBA" id="ARBA00022741"/>
    </source>
</evidence>
<evidence type="ECO:0000313" key="8">
    <source>
        <dbReference type="Proteomes" id="UP000054978"/>
    </source>
</evidence>
<dbReference type="InterPro" id="IPR036117">
    <property type="entry name" value="DhaL_dom_sf"/>
</dbReference>
<dbReference type="InterPro" id="IPR004007">
    <property type="entry name" value="DhaL_dom"/>
</dbReference>
<dbReference type="Proteomes" id="UP000054978">
    <property type="component" value="Unassembled WGS sequence"/>
</dbReference>
<sequence length="569" mass="58762">MKKLINNPADVVREMLEGIARQAPNVAILGDENVLVRRDQNESTDRTVAVISGGGSGHEPAHGGYVGAGMLSAAVCGQVFTSPSTDAVLAAIRATAGPSGALLIVKNYTGDRLNFGLAAELARSENIPVEVVIVADDVSLRHQAGRSQRRGIAGTVLIHKIAGAAAARGLALDEVATIARDAAGRLGTMGVALDGCTLPGIDKSGFVLADDEIELGLGIHGEKGVERTKPMPVDQLADTLVSNIVDDLHLKSGERVALLVNGLGATPQMELDIVLRAAHDNLARRDMRIERAWAGTLLSALNMPGCSISLLRVDDATLDLLDAPTQAHAWPGSGAVNRAIHIDVTAEPPTLEADAESESARGWGERIRPALESVANALIANEPRLTELDSLAGDGDLGASMKRAGQAMLDVPPGALGAPDRALSALSAALRKAIAGSSGPFYATALMRAARHLSASVEPDAKDWALAFREAVQSISDLGGAKAGDRTMLDALLPAANTFAEALNAGKSAQDAWVAAVSAARKGAEDTANMMPRVGRASYLGARAVGVPDGGAVAVALWLDALKQQIGAR</sequence>
<dbReference type="EMBL" id="FCOB02000007">
    <property type="protein sequence ID" value="SAK57499.1"/>
    <property type="molecule type" value="Genomic_DNA"/>
</dbReference>
<dbReference type="STRING" id="1777144.AWB83_01880"/>
<feature type="domain" description="DhaK" evidence="6">
    <location>
        <begin position="7"/>
        <end position="330"/>
    </location>
</feature>
<dbReference type="FunFam" id="3.30.1180.20:FF:000001">
    <property type="entry name" value="Dihydroxyacetone kinase 1"/>
    <property type="match status" value="1"/>
</dbReference>
<dbReference type="GO" id="GO:0005524">
    <property type="term" value="F:ATP binding"/>
    <property type="evidence" value="ECO:0007669"/>
    <property type="project" value="UniProtKB-KW"/>
</dbReference>
<keyword evidence="8" id="KW-1185">Reference proteome</keyword>
<dbReference type="NCBIfam" id="NF011049">
    <property type="entry name" value="PRK14479.1"/>
    <property type="match status" value="1"/>
</dbReference>
<dbReference type="AlphaFoldDB" id="A0A158AIK1"/>
<dbReference type="OrthoDB" id="9806345at2"/>
<keyword evidence="2" id="KW-0547">Nucleotide-binding</keyword>
<evidence type="ECO:0000259" key="5">
    <source>
        <dbReference type="PROSITE" id="PS51480"/>
    </source>
</evidence>
<reference evidence="7" key="1">
    <citation type="submission" date="2016-01" db="EMBL/GenBank/DDBJ databases">
        <authorList>
            <person name="Peeters C."/>
        </authorList>
    </citation>
    <scope>NUCLEOTIDE SEQUENCE [LARGE SCALE GENOMIC DNA]</scope>
    <source>
        <strain evidence="7">LMG 29326</strain>
    </source>
</reference>
<dbReference type="FunFam" id="1.25.40.340:FF:000002">
    <property type="entry name" value="Dihydroxyacetone kinase, L subunit"/>
    <property type="match status" value="1"/>
</dbReference>
<evidence type="ECO:0000256" key="3">
    <source>
        <dbReference type="ARBA" id="ARBA00022777"/>
    </source>
</evidence>
<dbReference type="Gene3D" id="3.30.1180.20">
    <property type="entry name" value="Dihydroxyacetone kinase, domain 2"/>
    <property type="match status" value="1"/>
</dbReference>
<protein>
    <submittedName>
        <fullName evidence="7">Dihydroxyacetone kinase</fullName>
    </submittedName>
</protein>
<dbReference type="SMART" id="SM01120">
    <property type="entry name" value="Dak2"/>
    <property type="match status" value="1"/>
</dbReference>
<dbReference type="Pfam" id="PF02733">
    <property type="entry name" value="Dak1"/>
    <property type="match status" value="1"/>
</dbReference>
<dbReference type="FunFam" id="3.40.50.10440:FF:000001">
    <property type="entry name" value="Dihydroxyacetone kinase, DhaK subunit"/>
    <property type="match status" value="1"/>
</dbReference>
<dbReference type="InterPro" id="IPR050861">
    <property type="entry name" value="Dihydroxyacetone_Kinase"/>
</dbReference>
<evidence type="ECO:0000256" key="4">
    <source>
        <dbReference type="ARBA" id="ARBA00022840"/>
    </source>
</evidence>
<dbReference type="PROSITE" id="PS51480">
    <property type="entry name" value="DHAL"/>
    <property type="match status" value="1"/>
</dbReference>
<evidence type="ECO:0000259" key="6">
    <source>
        <dbReference type="PROSITE" id="PS51481"/>
    </source>
</evidence>
<keyword evidence="3 7" id="KW-0418">Kinase</keyword>
<accession>A0A158AIK1</accession>
<comment type="caution">
    <text evidence="7">The sequence shown here is derived from an EMBL/GenBank/DDBJ whole genome shotgun (WGS) entry which is preliminary data.</text>
</comment>
<gene>
    <name evidence="7" type="ORF">AWB83_01880</name>
</gene>
<dbReference type="Pfam" id="PF02734">
    <property type="entry name" value="Dak2"/>
    <property type="match status" value="1"/>
</dbReference>
<feature type="domain" description="DhaL" evidence="5">
    <location>
        <begin position="365"/>
        <end position="564"/>
    </location>
</feature>
<dbReference type="GO" id="GO:0004371">
    <property type="term" value="F:glycerone kinase activity"/>
    <property type="evidence" value="ECO:0007669"/>
    <property type="project" value="InterPro"/>
</dbReference>
<dbReference type="PANTHER" id="PTHR28629:SF4">
    <property type="entry name" value="TRIOKINASE_FMN CYCLASE"/>
    <property type="match status" value="1"/>
</dbReference>
<proteinExistence type="predicted"/>